<comment type="subcellular location">
    <subcellularLocation>
        <location evidence="1">Membrane</location>
        <topology evidence="1">Multi-pass membrane protein</topology>
    </subcellularLocation>
</comment>
<evidence type="ECO:0000313" key="6">
    <source>
        <dbReference type="EMBL" id="JAT69510.1"/>
    </source>
</evidence>
<evidence type="ECO:0000256" key="1">
    <source>
        <dbReference type="ARBA" id="ARBA00004141"/>
    </source>
</evidence>
<dbReference type="GO" id="GO:0016020">
    <property type="term" value="C:membrane"/>
    <property type="evidence" value="ECO:0007669"/>
    <property type="project" value="UniProtKB-SubCell"/>
</dbReference>
<dbReference type="Gene3D" id="1.20.1280.290">
    <property type="match status" value="1"/>
</dbReference>
<dbReference type="EMBL" id="GDKF01009112">
    <property type="protein sequence ID" value="JAT69510.1"/>
    <property type="molecule type" value="Transcribed_RNA"/>
</dbReference>
<dbReference type="AlphaFoldDB" id="A0A1D1ZRB4"/>
<feature type="transmembrane region" description="Helical" evidence="5">
    <location>
        <begin position="39"/>
        <end position="59"/>
    </location>
</feature>
<gene>
    <name evidence="6" type="ORF">g.23921</name>
</gene>
<evidence type="ECO:0000256" key="4">
    <source>
        <dbReference type="ARBA" id="ARBA00023136"/>
    </source>
</evidence>
<protein>
    <submittedName>
        <fullName evidence="6">Uncharacterized protein</fullName>
    </submittedName>
</protein>
<accession>A0A1D1ZRB4</accession>
<proteinExistence type="predicted"/>
<keyword evidence="3 5" id="KW-1133">Transmembrane helix</keyword>
<feature type="transmembrane region" description="Helical" evidence="5">
    <location>
        <begin position="65"/>
        <end position="87"/>
    </location>
</feature>
<evidence type="ECO:0000256" key="3">
    <source>
        <dbReference type="ARBA" id="ARBA00022989"/>
    </source>
</evidence>
<reference evidence="6" key="1">
    <citation type="submission" date="2015-08" db="EMBL/GenBank/DDBJ databases">
        <authorList>
            <person name="Babu N.S."/>
            <person name="Beckwith C.J."/>
            <person name="Beseler K.G."/>
            <person name="Brison A."/>
            <person name="Carone J.V."/>
            <person name="Caskin T.P."/>
            <person name="Diamond M."/>
            <person name="Durham M.E."/>
            <person name="Foxe J.M."/>
            <person name="Go M."/>
            <person name="Henderson B.A."/>
            <person name="Jones I.B."/>
            <person name="McGettigan J.A."/>
            <person name="Micheletti S.J."/>
            <person name="Nasrallah M.E."/>
            <person name="Ortiz D."/>
            <person name="Piller C.R."/>
            <person name="Privatt S.R."/>
            <person name="Schneider S.L."/>
            <person name="Sharp S."/>
            <person name="Smith T.C."/>
            <person name="Stanton J.D."/>
            <person name="Ullery H.E."/>
            <person name="Wilson R.J."/>
            <person name="Serrano M.G."/>
            <person name="Buck G."/>
            <person name="Lee V."/>
            <person name="Wang Y."/>
            <person name="Carvalho R."/>
            <person name="Voegtly L."/>
            <person name="Shi R."/>
            <person name="Duckworth R."/>
            <person name="Johnson A."/>
            <person name="Loviza R."/>
            <person name="Walstead R."/>
            <person name="Shah Z."/>
            <person name="Kiflezghi M."/>
            <person name="Wade K."/>
            <person name="Ball S.L."/>
            <person name="Bradley K.W."/>
            <person name="Asai D.J."/>
            <person name="Bowman C.A."/>
            <person name="Russell D.A."/>
            <person name="Pope W.H."/>
            <person name="Jacobs-Sera D."/>
            <person name="Hendrix R.W."/>
            <person name="Hatfull G.F."/>
        </authorList>
    </citation>
    <scope>NUCLEOTIDE SEQUENCE</scope>
</reference>
<organism evidence="6">
    <name type="scientific">Auxenochlorella protothecoides</name>
    <name type="common">Green microalga</name>
    <name type="synonym">Chlorella protothecoides</name>
    <dbReference type="NCBI Taxonomy" id="3075"/>
    <lineage>
        <taxon>Eukaryota</taxon>
        <taxon>Viridiplantae</taxon>
        <taxon>Chlorophyta</taxon>
        <taxon>core chlorophytes</taxon>
        <taxon>Trebouxiophyceae</taxon>
        <taxon>Chlorellales</taxon>
        <taxon>Chlorellaceae</taxon>
        <taxon>Auxenochlorella</taxon>
    </lineage>
</organism>
<evidence type="ECO:0000256" key="2">
    <source>
        <dbReference type="ARBA" id="ARBA00022692"/>
    </source>
</evidence>
<dbReference type="InterPro" id="IPR006603">
    <property type="entry name" value="PQ-loop_rpt"/>
</dbReference>
<name>A0A1D1ZRB4_AUXPR</name>
<dbReference type="Pfam" id="PF04193">
    <property type="entry name" value="PQ-loop"/>
    <property type="match status" value="1"/>
</dbReference>
<evidence type="ECO:0000256" key="5">
    <source>
        <dbReference type="SAM" id="Phobius"/>
    </source>
</evidence>
<keyword evidence="2 5" id="KW-0812">Transmembrane</keyword>
<sequence>MPPDEHTRKIIGAMGGTLLGACAMPQIIRLIRTKSASDISYVFLLAYILGLFLTFLYLFWKRALITWICILIQLGSGVVVLLGKVYLEVLSSSARKTRREAREQRSLARQAQAGIPGSQVFLVELSTSHAE</sequence>
<keyword evidence="4 5" id="KW-0472">Membrane</keyword>